<dbReference type="EMBL" id="LRGB01005339">
    <property type="protein sequence ID" value="KZS02097.1"/>
    <property type="molecule type" value="Genomic_DNA"/>
</dbReference>
<evidence type="ECO:0000313" key="1">
    <source>
        <dbReference type="EMBL" id="KZS02097.1"/>
    </source>
</evidence>
<sequence>MFCGLTKTEKKNIQKEISTWFKLGFGIKWVDLGYILYTPILLREYLSRLQYIHEISLYNRATVLY</sequence>
<reference evidence="1 2" key="1">
    <citation type="submission" date="2016-03" db="EMBL/GenBank/DDBJ databases">
        <title>EvidentialGene: Evidence-directed Construction of Genes on Genomes.</title>
        <authorList>
            <person name="Gilbert D.G."/>
            <person name="Choi J.-H."/>
            <person name="Mockaitis K."/>
            <person name="Colbourne J."/>
            <person name="Pfrender M."/>
        </authorList>
    </citation>
    <scope>NUCLEOTIDE SEQUENCE [LARGE SCALE GENOMIC DNA]</scope>
    <source>
        <strain evidence="1 2">Xinb3</strain>
        <tissue evidence="1">Complete organism</tissue>
    </source>
</reference>
<proteinExistence type="predicted"/>
<name>A0A164J8H5_9CRUS</name>
<evidence type="ECO:0000313" key="2">
    <source>
        <dbReference type="Proteomes" id="UP000076858"/>
    </source>
</evidence>
<protein>
    <submittedName>
        <fullName evidence="1">Uncharacterized protein</fullName>
    </submittedName>
</protein>
<keyword evidence="2" id="KW-1185">Reference proteome</keyword>
<organism evidence="1 2">
    <name type="scientific">Daphnia magna</name>
    <dbReference type="NCBI Taxonomy" id="35525"/>
    <lineage>
        <taxon>Eukaryota</taxon>
        <taxon>Metazoa</taxon>
        <taxon>Ecdysozoa</taxon>
        <taxon>Arthropoda</taxon>
        <taxon>Crustacea</taxon>
        <taxon>Branchiopoda</taxon>
        <taxon>Diplostraca</taxon>
        <taxon>Cladocera</taxon>
        <taxon>Anomopoda</taxon>
        <taxon>Daphniidae</taxon>
        <taxon>Daphnia</taxon>
    </lineage>
</organism>
<dbReference type="Proteomes" id="UP000076858">
    <property type="component" value="Unassembled WGS sequence"/>
</dbReference>
<gene>
    <name evidence="1" type="ORF">APZ42_001002</name>
</gene>
<comment type="caution">
    <text evidence="1">The sequence shown here is derived from an EMBL/GenBank/DDBJ whole genome shotgun (WGS) entry which is preliminary data.</text>
</comment>
<accession>A0A164J8H5</accession>
<dbReference type="AlphaFoldDB" id="A0A164J8H5"/>